<proteinExistence type="predicted"/>
<keyword evidence="3" id="KW-0949">S-adenosyl-L-methionine</keyword>
<reference evidence="5 6" key="1">
    <citation type="submission" date="2019-02" db="EMBL/GenBank/DDBJ databases">
        <title>Deep-cultivation of Planctomycetes and their phenomic and genomic characterization uncovers novel biology.</title>
        <authorList>
            <person name="Wiegand S."/>
            <person name="Jogler M."/>
            <person name="Boedeker C."/>
            <person name="Pinto D."/>
            <person name="Vollmers J."/>
            <person name="Rivas-Marin E."/>
            <person name="Kohn T."/>
            <person name="Peeters S.H."/>
            <person name="Heuer A."/>
            <person name="Rast P."/>
            <person name="Oberbeckmann S."/>
            <person name="Bunk B."/>
            <person name="Jeske O."/>
            <person name="Meyerdierks A."/>
            <person name="Storesund J.E."/>
            <person name="Kallscheuer N."/>
            <person name="Luecker S."/>
            <person name="Lage O.M."/>
            <person name="Pohl T."/>
            <person name="Merkel B.J."/>
            <person name="Hornburger P."/>
            <person name="Mueller R.-W."/>
            <person name="Bruemmer F."/>
            <person name="Labrenz M."/>
            <person name="Spormann A.M."/>
            <person name="Op den Camp H."/>
            <person name="Overmann J."/>
            <person name="Amann R."/>
            <person name="Jetten M.S.M."/>
            <person name="Mascher T."/>
            <person name="Medema M.H."/>
            <person name="Devos D.P."/>
            <person name="Kaster A.-K."/>
            <person name="Ovreas L."/>
            <person name="Rohde M."/>
            <person name="Galperin M.Y."/>
            <person name="Jogler C."/>
        </authorList>
    </citation>
    <scope>NUCLEOTIDE SEQUENCE [LARGE SCALE GENOMIC DNA]</scope>
    <source>
        <strain evidence="5 6">KS4</strain>
    </source>
</reference>
<dbReference type="RefSeq" id="WP_200761212.1">
    <property type="nucleotide sequence ID" value="NZ_CP036425.1"/>
</dbReference>
<keyword evidence="2 5" id="KW-0808">Transferase</keyword>
<dbReference type="EMBL" id="CP036425">
    <property type="protein sequence ID" value="QDU34484.1"/>
    <property type="molecule type" value="Genomic_DNA"/>
</dbReference>
<protein>
    <submittedName>
        <fullName evidence="5">Ubiquinone/menaquinone biosynthesis methyltransferase</fullName>
    </submittedName>
</protein>
<dbReference type="Pfam" id="PF08242">
    <property type="entry name" value="Methyltransf_12"/>
    <property type="match status" value="1"/>
</dbReference>
<dbReference type="Proteomes" id="UP000317369">
    <property type="component" value="Chromosome"/>
</dbReference>
<keyword evidence="1 5" id="KW-0489">Methyltransferase</keyword>
<evidence type="ECO:0000256" key="1">
    <source>
        <dbReference type="ARBA" id="ARBA00022603"/>
    </source>
</evidence>
<dbReference type="CDD" id="cd02440">
    <property type="entry name" value="AdoMet_MTases"/>
    <property type="match status" value="1"/>
</dbReference>
<dbReference type="Gene3D" id="3.40.50.150">
    <property type="entry name" value="Vaccinia Virus protein VP39"/>
    <property type="match status" value="1"/>
</dbReference>
<dbReference type="PANTHER" id="PTHR43464:SF19">
    <property type="entry name" value="UBIQUINONE BIOSYNTHESIS O-METHYLTRANSFERASE, MITOCHONDRIAL"/>
    <property type="match status" value="1"/>
</dbReference>
<dbReference type="InterPro" id="IPR013217">
    <property type="entry name" value="Methyltransf_12"/>
</dbReference>
<dbReference type="AlphaFoldDB" id="A0A517YW71"/>
<accession>A0A517YW71</accession>
<evidence type="ECO:0000259" key="4">
    <source>
        <dbReference type="Pfam" id="PF08242"/>
    </source>
</evidence>
<gene>
    <name evidence="5" type="ORF">KS4_25540</name>
</gene>
<dbReference type="GO" id="GO:0008168">
    <property type="term" value="F:methyltransferase activity"/>
    <property type="evidence" value="ECO:0007669"/>
    <property type="project" value="UniProtKB-KW"/>
</dbReference>
<keyword evidence="6" id="KW-1185">Reference proteome</keyword>
<feature type="domain" description="Methyltransferase type 12" evidence="4">
    <location>
        <begin position="72"/>
        <end position="181"/>
    </location>
</feature>
<dbReference type="GO" id="GO:0032259">
    <property type="term" value="P:methylation"/>
    <property type="evidence" value="ECO:0007669"/>
    <property type="project" value="UniProtKB-KW"/>
</dbReference>
<evidence type="ECO:0000313" key="5">
    <source>
        <dbReference type="EMBL" id="QDU34484.1"/>
    </source>
</evidence>
<dbReference type="SUPFAM" id="SSF53335">
    <property type="entry name" value="S-adenosyl-L-methionine-dependent methyltransferases"/>
    <property type="match status" value="1"/>
</dbReference>
<organism evidence="5 6">
    <name type="scientific">Poriferisphaera corsica</name>
    <dbReference type="NCBI Taxonomy" id="2528020"/>
    <lineage>
        <taxon>Bacteria</taxon>
        <taxon>Pseudomonadati</taxon>
        <taxon>Planctomycetota</taxon>
        <taxon>Phycisphaerae</taxon>
        <taxon>Phycisphaerales</taxon>
        <taxon>Phycisphaeraceae</taxon>
        <taxon>Poriferisphaera</taxon>
    </lineage>
</organism>
<evidence type="ECO:0000256" key="2">
    <source>
        <dbReference type="ARBA" id="ARBA00022679"/>
    </source>
</evidence>
<dbReference type="PANTHER" id="PTHR43464">
    <property type="entry name" value="METHYLTRANSFERASE"/>
    <property type="match status" value="1"/>
</dbReference>
<evidence type="ECO:0000313" key="6">
    <source>
        <dbReference type="Proteomes" id="UP000317369"/>
    </source>
</evidence>
<sequence length="263" mass="29974">MVSKKNVDRVSLKQQTSRAVSSVDQIREFFSENTELFSDPDQIMPAILDGQLCLDMIATVAVAQQPQIKRVLDLGCGGGNASNLLLQKLQSKAPNLRNQLPDVNLTLVDLSREMLQTAEKSLAKRTSGIIKTHAQDIRKLSLKENHYDVILCSLVLHHLRHEREWLDTYKQLHTALRPGASLFVFDLVDITSSSIHQDAYTRYGQYLSKTVDDEYRDFVFDHIKQEDTPRSLLWQIDQLRAIGFSEVDILHKHLCYAAFNAIK</sequence>
<evidence type="ECO:0000256" key="3">
    <source>
        <dbReference type="ARBA" id="ARBA00022691"/>
    </source>
</evidence>
<dbReference type="KEGG" id="pcor:KS4_25540"/>
<name>A0A517YW71_9BACT</name>
<keyword evidence="5" id="KW-0830">Ubiquinone</keyword>
<dbReference type="InterPro" id="IPR029063">
    <property type="entry name" value="SAM-dependent_MTases_sf"/>
</dbReference>